<accession>A0AAF0UMS7</accession>
<dbReference type="EMBL" id="CP133620">
    <property type="protein sequence ID" value="WMV47921.1"/>
    <property type="molecule type" value="Genomic_DNA"/>
</dbReference>
<evidence type="ECO:0000313" key="1">
    <source>
        <dbReference type="EMBL" id="WMV33925.1"/>
    </source>
</evidence>
<sequence>SPQSVTRVQQALYALHLFLPRESSSIQQLPQLSLQQPPTSIFSSEFWGILVDFWYKRAALWFLKFFELRIEEENSESTLILT</sequence>
<dbReference type="AlphaFoldDB" id="A0AAF0UMS7"/>
<evidence type="ECO:0000313" key="4">
    <source>
        <dbReference type="Proteomes" id="UP001234989"/>
    </source>
</evidence>
<evidence type="ECO:0000313" key="2">
    <source>
        <dbReference type="EMBL" id="WMV47921.1"/>
    </source>
</evidence>
<reference evidence="2" key="1">
    <citation type="submission" date="2023-08" db="EMBL/GenBank/DDBJ databases">
        <title>A de novo genome assembly of Solanum verrucosum Schlechtendal, a Mexican diploid species geographically isolated from the other diploid A-genome species in potato relatives.</title>
        <authorList>
            <person name="Hosaka K."/>
        </authorList>
    </citation>
    <scope>NUCLEOTIDE SEQUENCE</scope>
    <source>
        <tissue evidence="2">Young leaves</tissue>
    </source>
</reference>
<name>A0AAF0UMS7_SOLVR</name>
<dbReference type="Proteomes" id="UP001234989">
    <property type="component" value="Chromosome 6"/>
</dbReference>
<protein>
    <submittedName>
        <fullName evidence="2">Uncharacterized protein</fullName>
    </submittedName>
</protein>
<keyword evidence="4" id="KW-1185">Reference proteome</keyword>
<gene>
    <name evidence="1" type="ORF">MTR67_027310</name>
    <name evidence="2" type="ORF">MTR67_041306</name>
    <name evidence="3" type="ORF">MTR67_041307</name>
</gene>
<dbReference type="EMBL" id="CP133620">
    <property type="protein sequence ID" value="WMV47922.1"/>
    <property type="molecule type" value="Genomic_DNA"/>
</dbReference>
<proteinExistence type="predicted"/>
<dbReference type="EMBL" id="CP133617">
    <property type="protein sequence ID" value="WMV33925.1"/>
    <property type="molecule type" value="Genomic_DNA"/>
</dbReference>
<evidence type="ECO:0000313" key="3">
    <source>
        <dbReference type="EMBL" id="WMV47922.1"/>
    </source>
</evidence>
<feature type="non-terminal residue" evidence="2">
    <location>
        <position position="1"/>
    </location>
</feature>
<organism evidence="2 4">
    <name type="scientific">Solanum verrucosum</name>
    <dbReference type="NCBI Taxonomy" id="315347"/>
    <lineage>
        <taxon>Eukaryota</taxon>
        <taxon>Viridiplantae</taxon>
        <taxon>Streptophyta</taxon>
        <taxon>Embryophyta</taxon>
        <taxon>Tracheophyta</taxon>
        <taxon>Spermatophyta</taxon>
        <taxon>Magnoliopsida</taxon>
        <taxon>eudicotyledons</taxon>
        <taxon>Gunneridae</taxon>
        <taxon>Pentapetalae</taxon>
        <taxon>asterids</taxon>
        <taxon>lamiids</taxon>
        <taxon>Solanales</taxon>
        <taxon>Solanaceae</taxon>
        <taxon>Solanoideae</taxon>
        <taxon>Solaneae</taxon>
        <taxon>Solanum</taxon>
    </lineage>
</organism>
<dbReference type="Proteomes" id="UP001234989">
    <property type="component" value="Chromosome 9"/>
</dbReference>